<name>A0A4R3QGJ5_RHISU</name>
<dbReference type="RefSeq" id="WP_087004374.1">
    <property type="nucleotide sequence ID" value="NZ_SMBH01000001.1"/>
</dbReference>
<dbReference type="PANTHER" id="PTHR35011:SF2">
    <property type="entry name" value="2,3-DIKETO-L-GULONATE TRAP TRANSPORTER SMALL PERMEASE PROTEIN YIAM"/>
    <property type="match status" value="1"/>
</dbReference>
<evidence type="ECO:0000256" key="3">
    <source>
        <dbReference type="ARBA" id="ARBA00022475"/>
    </source>
</evidence>
<proteinExistence type="inferred from homology"/>
<dbReference type="GO" id="GO:0005886">
    <property type="term" value="C:plasma membrane"/>
    <property type="evidence" value="ECO:0007669"/>
    <property type="project" value="UniProtKB-SubCell"/>
</dbReference>
<sequence>MIARARFALNAAAAVLMAGLVLVTCIDVVGRYLFDSPLGGAFELTQVLLGALVFVALPLTTAAGAHVEVDLLVPLLPQAMVRVLGWLGGIVTAAVLLYFAFRLIILTQGHLAVGTRTAALGLPMWVLGVIGVASCCISAVIAMARRPT</sequence>
<feature type="transmembrane region" description="Helical" evidence="9">
    <location>
        <begin position="46"/>
        <end position="67"/>
    </location>
</feature>
<evidence type="ECO:0000256" key="6">
    <source>
        <dbReference type="ARBA" id="ARBA00022989"/>
    </source>
</evidence>
<dbReference type="AlphaFoldDB" id="A0A4R3QGJ5"/>
<evidence type="ECO:0000313" key="12">
    <source>
        <dbReference type="Proteomes" id="UP000294576"/>
    </source>
</evidence>
<comment type="caution">
    <text evidence="11">The sequence shown here is derived from an EMBL/GenBank/DDBJ whole genome shotgun (WGS) entry which is preliminary data.</text>
</comment>
<dbReference type="GO" id="GO:0022857">
    <property type="term" value="F:transmembrane transporter activity"/>
    <property type="evidence" value="ECO:0007669"/>
    <property type="project" value="UniProtKB-UniRule"/>
</dbReference>
<dbReference type="InterPro" id="IPR007387">
    <property type="entry name" value="TRAP_DctQ"/>
</dbReference>
<evidence type="ECO:0000256" key="5">
    <source>
        <dbReference type="ARBA" id="ARBA00022692"/>
    </source>
</evidence>
<dbReference type="OrthoDB" id="2877624at2"/>
<dbReference type="Proteomes" id="UP000294576">
    <property type="component" value="Unassembled WGS sequence"/>
</dbReference>
<feature type="transmembrane region" description="Helical" evidence="9">
    <location>
        <begin position="7"/>
        <end position="34"/>
    </location>
</feature>
<keyword evidence="6 9" id="KW-1133">Transmembrane helix</keyword>
<comment type="similarity">
    <text evidence="8 9">Belongs to the TRAP transporter small permease family.</text>
</comment>
<dbReference type="InterPro" id="IPR055348">
    <property type="entry name" value="DctQ"/>
</dbReference>
<evidence type="ECO:0000313" key="11">
    <source>
        <dbReference type="EMBL" id="TCU19967.1"/>
    </source>
</evidence>
<keyword evidence="2 9" id="KW-0813">Transport</keyword>
<feature type="transmembrane region" description="Helical" evidence="9">
    <location>
        <begin position="79"/>
        <end position="105"/>
    </location>
</feature>
<keyword evidence="4 9" id="KW-0997">Cell inner membrane</keyword>
<dbReference type="Pfam" id="PF04290">
    <property type="entry name" value="DctQ"/>
    <property type="match status" value="1"/>
</dbReference>
<organism evidence="11 12">
    <name type="scientific">Rhizobium sullae</name>
    <name type="common">Rhizobium hedysari</name>
    <dbReference type="NCBI Taxonomy" id="50338"/>
    <lineage>
        <taxon>Bacteria</taxon>
        <taxon>Pseudomonadati</taxon>
        <taxon>Pseudomonadota</taxon>
        <taxon>Alphaproteobacteria</taxon>
        <taxon>Hyphomicrobiales</taxon>
        <taxon>Rhizobiaceae</taxon>
        <taxon>Rhizobium/Agrobacterium group</taxon>
        <taxon>Rhizobium</taxon>
    </lineage>
</organism>
<keyword evidence="7 9" id="KW-0472">Membrane</keyword>
<evidence type="ECO:0000256" key="1">
    <source>
        <dbReference type="ARBA" id="ARBA00004429"/>
    </source>
</evidence>
<evidence type="ECO:0000256" key="4">
    <source>
        <dbReference type="ARBA" id="ARBA00022519"/>
    </source>
</evidence>
<feature type="domain" description="Tripartite ATP-independent periplasmic transporters DctQ component" evidence="10">
    <location>
        <begin position="20"/>
        <end position="144"/>
    </location>
</feature>
<keyword evidence="5 9" id="KW-0812">Transmembrane</keyword>
<keyword evidence="3" id="KW-1003">Cell membrane</keyword>
<evidence type="ECO:0000259" key="10">
    <source>
        <dbReference type="Pfam" id="PF04290"/>
    </source>
</evidence>
<evidence type="ECO:0000256" key="8">
    <source>
        <dbReference type="ARBA" id="ARBA00038436"/>
    </source>
</evidence>
<feature type="transmembrane region" description="Helical" evidence="9">
    <location>
        <begin position="125"/>
        <end position="144"/>
    </location>
</feature>
<evidence type="ECO:0000256" key="2">
    <source>
        <dbReference type="ARBA" id="ARBA00022448"/>
    </source>
</evidence>
<accession>A0A4R3QGJ5</accession>
<comment type="subcellular location">
    <subcellularLocation>
        <location evidence="1 9">Cell inner membrane</location>
        <topology evidence="1 9">Multi-pass membrane protein</topology>
    </subcellularLocation>
</comment>
<protein>
    <recommendedName>
        <fullName evidence="9">TRAP transporter small permease protein</fullName>
    </recommendedName>
</protein>
<gene>
    <name evidence="11" type="ORF">EV132_10131</name>
</gene>
<evidence type="ECO:0000256" key="7">
    <source>
        <dbReference type="ARBA" id="ARBA00023136"/>
    </source>
</evidence>
<comment type="subunit">
    <text evidence="9">The complex comprises the extracytoplasmic solute receptor protein and the two transmembrane proteins.</text>
</comment>
<dbReference type="GO" id="GO:0015740">
    <property type="term" value="P:C4-dicarboxylate transport"/>
    <property type="evidence" value="ECO:0007669"/>
    <property type="project" value="TreeGrafter"/>
</dbReference>
<comment type="function">
    <text evidence="9">Part of the tripartite ATP-independent periplasmic (TRAP) transport system.</text>
</comment>
<evidence type="ECO:0000256" key="9">
    <source>
        <dbReference type="RuleBase" id="RU369079"/>
    </source>
</evidence>
<dbReference type="EMBL" id="SMBH01000001">
    <property type="protein sequence ID" value="TCU19967.1"/>
    <property type="molecule type" value="Genomic_DNA"/>
</dbReference>
<dbReference type="PANTHER" id="PTHR35011">
    <property type="entry name" value="2,3-DIKETO-L-GULONATE TRAP TRANSPORTER SMALL PERMEASE PROTEIN YIAM"/>
    <property type="match status" value="1"/>
</dbReference>
<reference evidence="11 12" key="1">
    <citation type="submission" date="2019-03" db="EMBL/GenBank/DDBJ databases">
        <title>Genomic Encyclopedia of Type Strains, Phase IV (KMG-V): Genome sequencing to study the core and pangenomes of soil and plant-associated prokaryotes.</title>
        <authorList>
            <person name="Whitman W."/>
        </authorList>
    </citation>
    <scope>NUCLEOTIDE SEQUENCE [LARGE SCALE GENOMIC DNA]</scope>
    <source>
        <strain evidence="11 12">Hc14</strain>
    </source>
</reference>